<dbReference type="Proteomes" id="UP000507470">
    <property type="component" value="Unassembled WGS sequence"/>
</dbReference>
<evidence type="ECO:0000256" key="7">
    <source>
        <dbReference type="ARBA" id="ARBA00078496"/>
    </source>
</evidence>
<protein>
    <recommendedName>
        <fullName evidence="7">Sulfhydryl light chain</fullName>
    </recommendedName>
</protein>
<dbReference type="PANTHER" id="PTHR23048">
    <property type="entry name" value="MYOSIN LIGHT CHAIN 1, 3"/>
    <property type="match status" value="1"/>
</dbReference>
<keyword evidence="1" id="KW-0677">Repeat</keyword>
<sequence>MKHIRLPRRASAPCSVQHQVVKSKRSLSLDDIEELNEDQKQDLKEAFGMFVSRKGKMSARDLGSFLRCLGWNPSERDLEEARQELDVAASGRLTFAEVEKFVRKRGGIYTKSEEECDIIEAFKVLDKDGTGKISICDFRRCMTTLGDKMSDEEVEEILHFAKTKDGEFINYAEFFQKCQDYSSDEG</sequence>
<dbReference type="InterPro" id="IPR002048">
    <property type="entry name" value="EF_hand_dom"/>
</dbReference>
<proteinExistence type="predicted"/>
<dbReference type="SMART" id="SM00054">
    <property type="entry name" value="EFh"/>
    <property type="match status" value="2"/>
</dbReference>
<dbReference type="PANTHER" id="PTHR23048:SF0">
    <property type="entry name" value="CALMODULIN LIKE 3"/>
    <property type="match status" value="1"/>
</dbReference>
<feature type="domain" description="EF-hand" evidence="8">
    <location>
        <begin position="73"/>
        <end position="108"/>
    </location>
</feature>
<dbReference type="Pfam" id="PF13499">
    <property type="entry name" value="EF-hand_7"/>
    <property type="match status" value="1"/>
</dbReference>
<feature type="domain" description="EF-hand" evidence="8">
    <location>
        <begin position="113"/>
        <end position="148"/>
    </location>
</feature>
<dbReference type="GO" id="GO:0016460">
    <property type="term" value="C:myosin II complex"/>
    <property type="evidence" value="ECO:0007669"/>
    <property type="project" value="TreeGrafter"/>
</dbReference>
<dbReference type="FunFam" id="1.10.238.10:FF:000003">
    <property type="entry name" value="Calmodulin A"/>
    <property type="match status" value="1"/>
</dbReference>
<dbReference type="GO" id="GO:0005509">
    <property type="term" value="F:calcium ion binding"/>
    <property type="evidence" value="ECO:0007669"/>
    <property type="project" value="InterPro"/>
</dbReference>
<dbReference type="CDD" id="cd00051">
    <property type="entry name" value="EFh"/>
    <property type="match status" value="1"/>
</dbReference>
<keyword evidence="5" id="KW-0514">Muscle protein</keyword>
<evidence type="ECO:0000313" key="10">
    <source>
        <dbReference type="Proteomes" id="UP000507470"/>
    </source>
</evidence>
<keyword evidence="2" id="KW-0106">Calcium</keyword>
<dbReference type="OrthoDB" id="6056726at2759"/>
<dbReference type="Gene3D" id="1.10.238.10">
    <property type="entry name" value="EF-hand"/>
    <property type="match status" value="2"/>
</dbReference>
<evidence type="ECO:0000256" key="3">
    <source>
        <dbReference type="ARBA" id="ARBA00023123"/>
    </source>
</evidence>
<organism evidence="9 10">
    <name type="scientific">Mytilus coruscus</name>
    <name type="common">Sea mussel</name>
    <dbReference type="NCBI Taxonomy" id="42192"/>
    <lineage>
        <taxon>Eukaryota</taxon>
        <taxon>Metazoa</taxon>
        <taxon>Spiralia</taxon>
        <taxon>Lophotrochozoa</taxon>
        <taxon>Mollusca</taxon>
        <taxon>Bivalvia</taxon>
        <taxon>Autobranchia</taxon>
        <taxon>Pteriomorphia</taxon>
        <taxon>Mytilida</taxon>
        <taxon>Mytiloidea</taxon>
        <taxon>Mytilidae</taxon>
        <taxon>Mytilinae</taxon>
        <taxon>Mytilus</taxon>
    </lineage>
</organism>
<keyword evidence="4" id="KW-0505">Motor protein</keyword>
<accession>A0A6J8AXA7</accession>
<evidence type="ECO:0000256" key="5">
    <source>
        <dbReference type="ARBA" id="ARBA00023179"/>
    </source>
</evidence>
<evidence type="ECO:0000259" key="8">
    <source>
        <dbReference type="PROSITE" id="PS50222"/>
    </source>
</evidence>
<keyword evidence="10" id="KW-1185">Reference proteome</keyword>
<dbReference type="InterPro" id="IPR018247">
    <property type="entry name" value="EF_Hand_1_Ca_BS"/>
</dbReference>
<evidence type="ECO:0000256" key="4">
    <source>
        <dbReference type="ARBA" id="ARBA00023175"/>
    </source>
</evidence>
<dbReference type="InterPro" id="IPR050230">
    <property type="entry name" value="CALM/Myosin/TropC-like"/>
</dbReference>
<dbReference type="EMBL" id="CACVKT020002094">
    <property type="protein sequence ID" value="CAC5374925.1"/>
    <property type="molecule type" value="Genomic_DNA"/>
</dbReference>
<dbReference type="PROSITE" id="PS50222">
    <property type="entry name" value="EF_HAND_2"/>
    <property type="match status" value="2"/>
</dbReference>
<reference evidence="9 10" key="1">
    <citation type="submission" date="2020-06" db="EMBL/GenBank/DDBJ databases">
        <authorList>
            <person name="Li R."/>
            <person name="Bekaert M."/>
        </authorList>
    </citation>
    <scope>NUCLEOTIDE SEQUENCE [LARGE SCALE GENOMIC DNA]</scope>
    <source>
        <strain evidence="10">wild</strain>
    </source>
</reference>
<comment type="function">
    <text evidence="6">In molluscan muscle, calcium regulation is associated with myosin rather than with actin. Muscle myosin contains two types of light chains: the catalytic light chain, essential for ATPase activity, and the regulatory light chain, a calcium-binding protein responsible for Ca(2+) dependent binding and Ca(2+) dependent Mg-ATPase activity.</text>
</comment>
<evidence type="ECO:0000313" key="9">
    <source>
        <dbReference type="EMBL" id="CAC5374925.1"/>
    </source>
</evidence>
<dbReference type="SUPFAM" id="SSF47473">
    <property type="entry name" value="EF-hand"/>
    <property type="match status" value="1"/>
</dbReference>
<keyword evidence="3" id="KW-0518">Myosin</keyword>
<dbReference type="InterPro" id="IPR011992">
    <property type="entry name" value="EF-hand-dom_pair"/>
</dbReference>
<gene>
    <name evidence="9" type="ORF">MCOR_12137</name>
</gene>
<dbReference type="PROSITE" id="PS00018">
    <property type="entry name" value="EF_HAND_1"/>
    <property type="match status" value="1"/>
</dbReference>
<evidence type="ECO:0000256" key="2">
    <source>
        <dbReference type="ARBA" id="ARBA00022837"/>
    </source>
</evidence>
<dbReference type="AlphaFoldDB" id="A0A6J8AXA7"/>
<evidence type="ECO:0000256" key="6">
    <source>
        <dbReference type="ARBA" id="ARBA00049593"/>
    </source>
</evidence>
<evidence type="ECO:0000256" key="1">
    <source>
        <dbReference type="ARBA" id="ARBA00022737"/>
    </source>
</evidence>
<name>A0A6J8AXA7_MYTCO</name>